<reference evidence="5" key="1">
    <citation type="journal article" date="2023" name="Commun. Biol.">
        <title>Genome analysis of Parmales, the sister group of diatoms, reveals the evolutionary specialization of diatoms from phago-mixotrophs to photoautotrophs.</title>
        <authorList>
            <person name="Ban H."/>
            <person name="Sato S."/>
            <person name="Yoshikawa S."/>
            <person name="Yamada K."/>
            <person name="Nakamura Y."/>
            <person name="Ichinomiya M."/>
            <person name="Sato N."/>
            <person name="Blanc-Mathieu R."/>
            <person name="Endo H."/>
            <person name="Kuwata A."/>
            <person name="Ogata H."/>
        </authorList>
    </citation>
    <scope>NUCLEOTIDE SEQUENCE [LARGE SCALE GENOMIC DNA]</scope>
</reference>
<dbReference type="AlphaFoldDB" id="A0A9W7ANF6"/>
<accession>A0A9W7ANF6</accession>
<comment type="similarity">
    <text evidence="1">Belongs to the pseudouridine synthase RluA family.</text>
</comment>
<dbReference type="InterPro" id="IPR006145">
    <property type="entry name" value="PsdUridine_synth_RsuA/RluA"/>
</dbReference>
<organism evidence="4 5">
    <name type="scientific">Triparma laevis f. inornata</name>
    <dbReference type="NCBI Taxonomy" id="1714386"/>
    <lineage>
        <taxon>Eukaryota</taxon>
        <taxon>Sar</taxon>
        <taxon>Stramenopiles</taxon>
        <taxon>Ochrophyta</taxon>
        <taxon>Bolidophyceae</taxon>
        <taxon>Parmales</taxon>
        <taxon>Triparmaceae</taxon>
        <taxon>Triparma</taxon>
    </lineage>
</organism>
<protein>
    <recommendedName>
        <fullName evidence="3">Pseudouridine synthase RsuA/RluA-like domain-containing protein</fullName>
    </recommendedName>
</protein>
<name>A0A9W7ANF6_9STRA</name>
<sequence length="586" mass="64876">MAVSRHIFTLGDAAISPEIVPAEDTLLVYTLLTVPSVDPSSSSTPLARLILPPVFDWKSVELTDTPRKLTDKKRKEQSRYQRKEGSLPQTFVSAKFLLAAHSQYLSSIQAQLYSDSQVPTALYAGPHLGVSFLAPASTSSANTNIEVTKFSCPSLLSLLPSKQSYKEKISTITVSGREDYQATIDAFLSLLSQPQLSQPQPHQINQPHTHQITTFNDSNPPPSHPSNLSCKTCGKLKLRDLSSGLDHLKTKHPQFSHQQAQRLWPMHHPIMAPPPLHTPPSTTTTCAPTLAAPPLKVAYIDPYLTIVVKPQGIAVQGGPDPLVKVRRQHALGYNNKQFTNSPRFSSPLLGSLRSLQSDLLLPVSYSVAANMFKGWPDENNHATSHTSTITYKKPQTLKDPTYDPKKDAMGKVKPVHRIDKATGGLLICSRTKLASSEFPKLFLDKSLLQKRYRAIVLGLIERDSGTVEEPIDGKQSTSKFKVVRRTTTSSFGPITTVDLWPVTGRMHQLRKHMLHINHPILGDIKYAPLPAPSTPFTEMCLWALAVDFHHPFTNQRVRVSIDEPDTYKSIANVTTTSDDSNKKQKI</sequence>
<dbReference type="InterPro" id="IPR020103">
    <property type="entry name" value="PsdUridine_synth_cat_dom_sf"/>
</dbReference>
<evidence type="ECO:0000259" key="3">
    <source>
        <dbReference type="Pfam" id="PF00849"/>
    </source>
</evidence>
<evidence type="ECO:0000256" key="2">
    <source>
        <dbReference type="SAM" id="MobiDB-lite"/>
    </source>
</evidence>
<evidence type="ECO:0000313" key="4">
    <source>
        <dbReference type="EMBL" id="GMH75447.1"/>
    </source>
</evidence>
<dbReference type="GO" id="GO:0009982">
    <property type="term" value="F:pseudouridine synthase activity"/>
    <property type="evidence" value="ECO:0007669"/>
    <property type="project" value="InterPro"/>
</dbReference>
<dbReference type="CDD" id="cd02869">
    <property type="entry name" value="PseudoU_synth_RluA_like"/>
    <property type="match status" value="1"/>
</dbReference>
<feature type="compositionally biased region" description="Polar residues" evidence="2">
    <location>
        <begin position="202"/>
        <end position="215"/>
    </location>
</feature>
<dbReference type="PANTHER" id="PTHR21600">
    <property type="entry name" value="MITOCHONDRIAL RNA PSEUDOURIDINE SYNTHASE"/>
    <property type="match status" value="1"/>
</dbReference>
<dbReference type="Proteomes" id="UP001162640">
    <property type="component" value="Unassembled WGS sequence"/>
</dbReference>
<dbReference type="GO" id="GO:0000455">
    <property type="term" value="P:enzyme-directed rRNA pseudouridine synthesis"/>
    <property type="evidence" value="ECO:0007669"/>
    <property type="project" value="TreeGrafter"/>
</dbReference>
<feature type="domain" description="Pseudouridine synthase RsuA/RluA-like" evidence="3">
    <location>
        <begin position="396"/>
        <end position="515"/>
    </location>
</feature>
<dbReference type="GO" id="GO:0003723">
    <property type="term" value="F:RNA binding"/>
    <property type="evidence" value="ECO:0007669"/>
    <property type="project" value="InterPro"/>
</dbReference>
<dbReference type="Gene3D" id="3.30.2350.10">
    <property type="entry name" value="Pseudouridine synthase"/>
    <property type="match status" value="1"/>
</dbReference>
<feature type="region of interest" description="Disordered" evidence="2">
    <location>
        <begin position="197"/>
        <end position="228"/>
    </location>
</feature>
<dbReference type="InterPro" id="IPR050188">
    <property type="entry name" value="RluA_PseudoU_synthase"/>
</dbReference>
<gene>
    <name evidence="4" type="ORF">TL16_g06768</name>
</gene>
<proteinExistence type="inferred from homology"/>
<dbReference type="SUPFAM" id="SSF55120">
    <property type="entry name" value="Pseudouridine synthase"/>
    <property type="match status" value="1"/>
</dbReference>
<evidence type="ECO:0000256" key="1">
    <source>
        <dbReference type="ARBA" id="ARBA00010876"/>
    </source>
</evidence>
<dbReference type="EMBL" id="BLQM01000208">
    <property type="protein sequence ID" value="GMH75447.1"/>
    <property type="molecule type" value="Genomic_DNA"/>
</dbReference>
<dbReference type="PANTHER" id="PTHR21600:SF87">
    <property type="entry name" value="RNA PSEUDOURIDYLATE SYNTHASE DOMAIN-CONTAINING PROTEIN 1"/>
    <property type="match status" value="1"/>
</dbReference>
<comment type="caution">
    <text evidence="4">The sequence shown here is derived from an EMBL/GenBank/DDBJ whole genome shotgun (WGS) entry which is preliminary data.</text>
</comment>
<dbReference type="Pfam" id="PF00849">
    <property type="entry name" value="PseudoU_synth_2"/>
    <property type="match status" value="1"/>
</dbReference>
<evidence type="ECO:0000313" key="5">
    <source>
        <dbReference type="Proteomes" id="UP001162640"/>
    </source>
</evidence>